<feature type="active site" evidence="8">
    <location>
        <position position="61"/>
    </location>
</feature>
<dbReference type="NCBIfam" id="TIGR01736">
    <property type="entry name" value="FGAM_synth_II"/>
    <property type="match status" value="1"/>
</dbReference>
<feature type="domain" description="PurM-like C-terminal" evidence="10">
    <location>
        <begin position="227"/>
        <end position="362"/>
    </location>
</feature>
<organism evidence="12 13">
    <name type="scientific">Legionella waltersii</name>
    <dbReference type="NCBI Taxonomy" id="66969"/>
    <lineage>
        <taxon>Bacteria</taxon>
        <taxon>Pseudomonadati</taxon>
        <taxon>Pseudomonadota</taxon>
        <taxon>Gammaproteobacteria</taxon>
        <taxon>Legionellales</taxon>
        <taxon>Legionellaceae</taxon>
        <taxon>Legionella</taxon>
    </lineage>
</organism>
<feature type="binding site" evidence="8">
    <location>
        <position position="64"/>
    </location>
    <ligand>
        <name>ATP</name>
        <dbReference type="ChEBI" id="CHEBI:30616"/>
    </ligand>
</feature>
<dbReference type="EMBL" id="LNZB01000060">
    <property type="protein sequence ID" value="KTD75161.1"/>
    <property type="molecule type" value="Genomic_DNA"/>
</dbReference>
<dbReference type="AlphaFoldDB" id="A0A0W1A1Q7"/>
<dbReference type="SUPFAM" id="SSF55326">
    <property type="entry name" value="PurM N-terminal domain-like"/>
    <property type="match status" value="2"/>
</dbReference>
<dbReference type="GO" id="GO:0006189">
    <property type="term" value="P:'de novo' IMP biosynthetic process"/>
    <property type="evidence" value="ECO:0007669"/>
    <property type="project" value="UniProtKB-UniRule"/>
</dbReference>
<evidence type="ECO:0000256" key="1">
    <source>
        <dbReference type="ARBA" id="ARBA00022490"/>
    </source>
</evidence>
<feature type="binding site" evidence="8">
    <location>
        <position position="133"/>
    </location>
    <ligand>
        <name>substrate</name>
    </ligand>
</feature>
<dbReference type="STRING" id="66969.Lwal_3202"/>
<keyword evidence="4 8" id="KW-0547">Nucleotide-binding</keyword>
<feature type="binding site" evidence="8">
    <location>
        <position position="580"/>
    </location>
    <ligand>
        <name>Mg(2+)</name>
        <dbReference type="ChEBI" id="CHEBI:18420"/>
        <label>1</label>
    </ligand>
</feature>
<dbReference type="SUPFAM" id="SSF56042">
    <property type="entry name" value="PurM C-terminal domain-like"/>
    <property type="match status" value="2"/>
</dbReference>
<feature type="domain" description="PurM-like N-terminal" evidence="9">
    <location>
        <begin position="489"/>
        <end position="603"/>
    </location>
</feature>
<comment type="similarity">
    <text evidence="8">Belongs to the FGAMS family.</text>
</comment>
<accession>A0A0W1A1Q7</accession>
<sequence length="780" mass="85134">MQTLNETLDFSSLSSTEIEQLLRDHNLSLSVNEALTIQNDFLKRPPTLSECVLWSIQGSEHCSYKSSRIHLKQFNTNGPHVILGAKEDAGIVSVARDNQGHRYGIIVSHESHNHPSQIVPYEGAATGVGGNVRDVCCMGGEVIAVADSLRFGDIQRSHTHWIQEGVIAGIAGYGNPLGIPNIAGDVYYDSAYNENCLVTVVTLGVVREDHIIHSYAPPHADDYVYILVGKPTDNSGFGGASFASSNLEEDSKEKNKGAVQEPNAFLQRHLLKANYALFDYLRKNNLIDKVGFKDLGAGGVACASIELAEAGGSYGAEIDLEKVPTAIPDLLPSVILCSETQERFMWVVPPNLVETILSHYNERFALPQVSQGACAAVIGKVRTDGLYVAHYRGNELVRAKVPDVTKGIVYNRPFIAKQNSFKEPNISKPLDFNGLLLKLLAHENIASKEPVFETYDKQVQGRTTIEAGWADAGVMQPFNESKYPEEIRKVGIALSLDHNPRYNKIDAYWGAVNAVIEAVRNVVAVGADPIALTDCLCFGNPEKPEQMGEFVDSVKGIVDACKAIRLKEYPEATLPVIAGNVSLYNESAKGPIPPSPMISCLGKIPNIDYAISYDFKHTDSVILLIGERKDEFGGSVYYQLHGELGFNIPKPDLHSISNEIMSVSEVIQKGLVLAAHDVSEGGVAVAIAEMSFKHSIGAEITIPGHLSNEKLLFGESGGFILELSSKKLKQVQDILNKHKVSYQLIGQTTSEPVLKMNSVINTTIEKAQHAWTNGLRERLL</sequence>
<evidence type="ECO:0000259" key="9">
    <source>
        <dbReference type="Pfam" id="PF00586"/>
    </source>
</evidence>
<evidence type="ECO:0000256" key="2">
    <source>
        <dbReference type="ARBA" id="ARBA00022598"/>
    </source>
</evidence>
<dbReference type="InterPro" id="IPR010918">
    <property type="entry name" value="PurM-like_C_dom"/>
</dbReference>
<dbReference type="GO" id="GO:0005737">
    <property type="term" value="C:cytoplasm"/>
    <property type="evidence" value="ECO:0007669"/>
    <property type="project" value="UniProtKB-SubCell"/>
</dbReference>
<evidence type="ECO:0000256" key="5">
    <source>
        <dbReference type="ARBA" id="ARBA00022755"/>
    </source>
</evidence>
<dbReference type="Gene3D" id="3.90.650.10">
    <property type="entry name" value="PurM-like C-terminal domain"/>
    <property type="match status" value="2"/>
</dbReference>
<dbReference type="Proteomes" id="UP000054729">
    <property type="component" value="Unassembled WGS sequence"/>
</dbReference>
<dbReference type="GO" id="GO:0000287">
    <property type="term" value="F:magnesium ion binding"/>
    <property type="evidence" value="ECO:0007669"/>
    <property type="project" value="UniProtKB-UniRule"/>
</dbReference>
<dbReference type="InterPro" id="IPR041609">
    <property type="entry name" value="PurL_linker"/>
</dbReference>
<evidence type="ECO:0000313" key="12">
    <source>
        <dbReference type="EMBL" id="KTD75161.1"/>
    </source>
</evidence>
<dbReference type="UniPathway" id="UPA00074">
    <property type="reaction ID" value="UER00128"/>
</dbReference>
<feature type="domain" description="Phosphoribosylformylglycinamidine synthase linker" evidence="11">
    <location>
        <begin position="18"/>
        <end position="65"/>
    </location>
</feature>
<keyword evidence="3 8" id="KW-0479">Metal-binding</keyword>
<dbReference type="InterPro" id="IPR036921">
    <property type="entry name" value="PurM-like_N_sf"/>
</dbReference>
<evidence type="ECO:0000313" key="13">
    <source>
        <dbReference type="Proteomes" id="UP000054729"/>
    </source>
</evidence>
<feature type="domain" description="PurM-like N-terminal" evidence="9">
    <location>
        <begin position="87"/>
        <end position="206"/>
    </location>
</feature>
<comment type="subcellular location">
    <subcellularLocation>
        <location evidence="8">Cytoplasm</location>
    </subcellularLocation>
</comment>
<dbReference type="InterPro" id="IPR036676">
    <property type="entry name" value="PurM-like_C_sf"/>
</dbReference>
<feature type="binding site" evidence="8">
    <location>
        <begin position="111"/>
        <end position="114"/>
    </location>
    <ligand>
        <name>substrate</name>
    </ligand>
</feature>
<feature type="binding site" evidence="8">
    <location>
        <position position="260"/>
    </location>
    <ligand>
        <name>substrate</name>
    </ligand>
</feature>
<gene>
    <name evidence="8 12" type="primary">purL</name>
    <name evidence="12" type="ORF">Lwal_3202</name>
</gene>
<evidence type="ECO:0000259" key="11">
    <source>
        <dbReference type="Pfam" id="PF18072"/>
    </source>
</evidence>
<dbReference type="InterPro" id="IPR016188">
    <property type="entry name" value="PurM-like_N"/>
</dbReference>
<feature type="binding site" evidence="8">
    <location>
        <position position="534"/>
    </location>
    <ligand>
        <name>ATP</name>
        <dbReference type="ChEBI" id="CHEBI:30616"/>
    </ligand>
</feature>
<evidence type="ECO:0000256" key="6">
    <source>
        <dbReference type="ARBA" id="ARBA00022840"/>
    </source>
</evidence>
<keyword evidence="5 8" id="KW-0658">Purine biosynthesis</keyword>
<comment type="caution">
    <text evidence="8">Lacks conserved residue(s) required for the propagation of feature annotation.</text>
</comment>
<evidence type="ECO:0000256" key="3">
    <source>
        <dbReference type="ARBA" id="ARBA00022723"/>
    </source>
</evidence>
<dbReference type="EC" id="6.3.5.3" evidence="8"/>
<dbReference type="HAMAP" id="MF_00420">
    <property type="entry name" value="PurL_2"/>
    <property type="match status" value="1"/>
</dbReference>
<comment type="pathway">
    <text evidence="8">Purine metabolism; IMP biosynthesis via de novo pathway; 5-amino-1-(5-phospho-D-ribosyl)imidazole from N(2)-formyl-N(1)-(5-phospho-D-ribosyl)glycinamide: step 1/2.</text>
</comment>
<comment type="caution">
    <text evidence="12">The sequence shown here is derived from an EMBL/GenBank/DDBJ whole genome shotgun (WGS) entry which is preliminary data.</text>
</comment>
<dbReference type="CDD" id="cd02204">
    <property type="entry name" value="PurL_repeat2"/>
    <property type="match status" value="1"/>
</dbReference>
<reference evidence="12 13" key="1">
    <citation type="submission" date="2015-11" db="EMBL/GenBank/DDBJ databases">
        <title>Genomic analysis of 38 Legionella species identifies large and diverse effector repertoires.</title>
        <authorList>
            <person name="Burstein D."/>
            <person name="Amaro F."/>
            <person name="Zusman T."/>
            <person name="Lifshitz Z."/>
            <person name="Cohen O."/>
            <person name="Gilbert J.A."/>
            <person name="Pupko T."/>
            <person name="Shuman H.A."/>
            <person name="Segal G."/>
        </authorList>
    </citation>
    <scope>NUCLEOTIDE SEQUENCE [LARGE SCALE GENOMIC DNA]</scope>
    <source>
        <strain evidence="12 13">ATCC 51914</strain>
    </source>
</reference>
<feature type="domain" description="PurM-like C-terminal" evidence="10">
    <location>
        <begin position="620"/>
        <end position="754"/>
    </location>
</feature>
<dbReference type="GO" id="GO:0004642">
    <property type="term" value="F:phosphoribosylformylglycinamidine synthase activity"/>
    <property type="evidence" value="ECO:0007669"/>
    <property type="project" value="UniProtKB-UniRule"/>
</dbReference>
<keyword evidence="1 8" id="KW-0963">Cytoplasm</keyword>
<evidence type="ECO:0000259" key="10">
    <source>
        <dbReference type="Pfam" id="PF02769"/>
    </source>
</evidence>
<proteinExistence type="inferred from homology"/>
<comment type="subunit">
    <text evidence="8">Monomer. Part of the FGAM synthase complex composed of 1 PurL, 1 PurQ and 2 PurS subunits.</text>
</comment>
<keyword evidence="6 8" id="KW-0067">ATP-binding</keyword>
<dbReference type="Pfam" id="PF02769">
    <property type="entry name" value="AIRS_C"/>
    <property type="match status" value="2"/>
</dbReference>
<dbReference type="OrthoDB" id="9804441at2"/>
<comment type="catalytic activity">
    <reaction evidence="8">
        <text>N(2)-formyl-N(1)-(5-phospho-beta-D-ribosyl)glycinamide + L-glutamine + ATP + H2O = 2-formamido-N(1)-(5-O-phospho-beta-D-ribosyl)acetamidine + L-glutamate + ADP + phosphate + H(+)</text>
        <dbReference type="Rhea" id="RHEA:17129"/>
        <dbReference type="ChEBI" id="CHEBI:15377"/>
        <dbReference type="ChEBI" id="CHEBI:15378"/>
        <dbReference type="ChEBI" id="CHEBI:29985"/>
        <dbReference type="ChEBI" id="CHEBI:30616"/>
        <dbReference type="ChEBI" id="CHEBI:43474"/>
        <dbReference type="ChEBI" id="CHEBI:58359"/>
        <dbReference type="ChEBI" id="CHEBI:147286"/>
        <dbReference type="ChEBI" id="CHEBI:147287"/>
        <dbReference type="ChEBI" id="CHEBI:456216"/>
        <dbReference type="EC" id="6.3.5.3"/>
    </reaction>
</comment>
<feature type="binding site" evidence="8">
    <location>
        <position position="294"/>
    </location>
    <ligand>
        <name>Mg(2+)</name>
        <dbReference type="ChEBI" id="CHEBI:18420"/>
        <label>2</label>
    </ligand>
</feature>
<dbReference type="RefSeq" id="WP_058481783.1">
    <property type="nucleotide sequence ID" value="NZ_CAAAIQ010000005.1"/>
</dbReference>
<dbReference type="PANTHER" id="PTHR43555:SF1">
    <property type="entry name" value="PHOSPHORIBOSYLFORMYLGLYCINAMIDINE SYNTHASE SUBUNIT PURL"/>
    <property type="match status" value="1"/>
</dbReference>
<dbReference type="InterPro" id="IPR010074">
    <property type="entry name" value="PRibForGlyAmidine_synth_PurL"/>
</dbReference>
<dbReference type="NCBIfam" id="NF002290">
    <property type="entry name" value="PRK01213.1"/>
    <property type="match status" value="1"/>
</dbReference>
<keyword evidence="2 8" id="KW-0436">Ligase</keyword>
<feature type="binding site" evidence="8">
    <location>
        <position position="582"/>
    </location>
    <ligand>
        <name>substrate</name>
    </ligand>
</feature>
<feature type="active site" description="Proton acceptor" evidence="8">
    <location>
        <position position="112"/>
    </location>
</feature>
<dbReference type="SUPFAM" id="SSF109736">
    <property type="entry name" value="FGAM synthase PurL, linker domain"/>
    <property type="match status" value="1"/>
</dbReference>
<feature type="binding site" evidence="8">
    <location>
        <position position="110"/>
    </location>
    <ligand>
        <name>Mg(2+)</name>
        <dbReference type="ChEBI" id="CHEBI:18420"/>
        <label>1</label>
    </ligand>
</feature>
<protein>
    <recommendedName>
        <fullName evidence="8">Phosphoribosylformylglycinamidine synthase subunit PurL</fullName>
        <shortName evidence="8">FGAM synthase</shortName>
        <ecNumber evidence="8">6.3.5.3</ecNumber>
    </recommendedName>
    <alternativeName>
        <fullName evidence="8">Formylglycinamide ribonucleotide amidotransferase subunit II</fullName>
        <shortName evidence="8">FGAR amidotransferase II</shortName>
        <shortName evidence="8">FGAR-AT II</shortName>
    </alternativeName>
    <alternativeName>
        <fullName evidence="8">Glutamine amidotransferase PurL</fullName>
    </alternativeName>
    <alternativeName>
        <fullName evidence="8">Phosphoribosylformylglycinamidine synthase subunit II</fullName>
    </alternativeName>
</protein>
<dbReference type="GO" id="GO:0005524">
    <property type="term" value="F:ATP binding"/>
    <property type="evidence" value="ECO:0007669"/>
    <property type="project" value="UniProtKB-UniRule"/>
</dbReference>
<keyword evidence="7 8" id="KW-0460">Magnesium</keyword>
<feature type="binding site" evidence="8">
    <location>
        <position position="579"/>
    </location>
    <ligand>
        <name>ATP</name>
        <dbReference type="ChEBI" id="CHEBI:30616"/>
    </ligand>
</feature>
<evidence type="ECO:0000256" key="8">
    <source>
        <dbReference type="HAMAP-Rule" id="MF_00420"/>
    </source>
</evidence>
<dbReference type="Pfam" id="PF00586">
    <property type="entry name" value="AIRS"/>
    <property type="match status" value="2"/>
</dbReference>
<name>A0A0W1A1Q7_9GAMM</name>
<dbReference type="Gene3D" id="3.30.1330.10">
    <property type="entry name" value="PurM-like, N-terminal domain"/>
    <property type="match status" value="2"/>
</dbReference>
<dbReference type="PATRIC" id="fig|66969.6.peg.3491"/>
<comment type="function">
    <text evidence="8">Part of the phosphoribosylformylglycinamidine synthase complex involved in the purines biosynthetic pathway. Catalyzes the ATP-dependent conversion of formylglycinamide ribonucleotide (FGAR) and glutamine to yield formylglycinamidine ribonucleotide (FGAM) and glutamate. The FGAM synthase complex is composed of three subunits. PurQ produces an ammonia molecule by converting glutamine to glutamate. PurL transfers the ammonia molecule to FGAR to form FGAM in an ATP-dependent manner. PurS interacts with PurQ and PurL and is thought to assist in the transfer of the ammonia molecule from PurQ to PurL.</text>
</comment>
<dbReference type="Pfam" id="PF18072">
    <property type="entry name" value="FGAR-AT_linker"/>
    <property type="match status" value="1"/>
</dbReference>
<evidence type="ECO:0000256" key="7">
    <source>
        <dbReference type="ARBA" id="ARBA00022842"/>
    </source>
</evidence>
<feature type="binding site" evidence="8">
    <location>
        <position position="134"/>
    </location>
    <ligand>
        <name>Mg(2+)</name>
        <dbReference type="ChEBI" id="CHEBI:18420"/>
        <label>2</label>
    </ligand>
</feature>
<keyword evidence="13" id="KW-1185">Reference proteome</keyword>
<dbReference type="PANTHER" id="PTHR43555">
    <property type="entry name" value="PHOSPHORIBOSYLFORMYLGLYCINAMIDINE SYNTHASE SUBUNIT PURL"/>
    <property type="match status" value="1"/>
</dbReference>
<evidence type="ECO:0000256" key="4">
    <source>
        <dbReference type="ARBA" id="ARBA00022741"/>
    </source>
</evidence>